<accession>A0A562TIV0</accession>
<comment type="caution">
    <text evidence="1">The sequence shown here is derived from an EMBL/GenBank/DDBJ whole genome shotgun (WGS) entry which is preliminary data.</text>
</comment>
<gene>
    <name evidence="1" type="ORF">JM93_00408</name>
</gene>
<reference evidence="1 2" key="1">
    <citation type="submission" date="2019-07" db="EMBL/GenBank/DDBJ databases">
        <title>Genomic Encyclopedia of Archaeal and Bacterial Type Strains, Phase II (KMG-II): from individual species to whole genera.</title>
        <authorList>
            <person name="Goeker M."/>
        </authorList>
    </citation>
    <scope>NUCLEOTIDE SEQUENCE [LARGE SCALE GENOMIC DNA]</scope>
    <source>
        <strain evidence="1 2">ATCC BAA-252</strain>
    </source>
</reference>
<keyword evidence="2" id="KW-1185">Reference proteome</keyword>
<name>A0A562TIV0_9HYPH</name>
<proteinExistence type="predicted"/>
<evidence type="ECO:0000313" key="2">
    <source>
        <dbReference type="Proteomes" id="UP000320593"/>
    </source>
</evidence>
<dbReference type="Proteomes" id="UP000320593">
    <property type="component" value="Unassembled WGS sequence"/>
</dbReference>
<evidence type="ECO:0000313" key="1">
    <source>
        <dbReference type="EMBL" id="TWI92856.1"/>
    </source>
</evidence>
<organism evidence="1 2">
    <name type="scientific">Roseibium hamelinense</name>
    <dbReference type="NCBI Taxonomy" id="150831"/>
    <lineage>
        <taxon>Bacteria</taxon>
        <taxon>Pseudomonadati</taxon>
        <taxon>Pseudomonadota</taxon>
        <taxon>Alphaproteobacteria</taxon>
        <taxon>Hyphomicrobiales</taxon>
        <taxon>Stappiaceae</taxon>
        <taxon>Roseibium</taxon>
    </lineage>
</organism>
<dbReference type="AlphaFoldDB" id="A0A562TIV0"/>
<protein>
    <submittedName>
        <fullName evidence="1">Uncharacterized protein</fullName>
    </submittedName>
</protein>
<sequence>MGTLLDFTSATRQYTRVRTRVSMASKRKPQRDADIILFPGVRREYNA</sequence>
<dbReference type="EMBL" id="VLLF01000001">
    <property type="protein sequence ID" value="TWI92856.1"/>
    <property type="molecule type" value="Genomic_DNA"/>
</dbReference>